<evidence type="ECO:0000259" key="4">
    <source>
        <dbReference type="PROSITE" id="PS51832"/>
    </source>
</evidence>
<sequence>MGKQKILIVDDSEINRALLAEILEEQYEITEAENGSEAISLLSKRRSDFSLLLLDIIMPDMNGFEVLAYINNYHWNDSLAVMMISADDSPANIKRAYELGAFDYISRPFDPIIVQRRISNTMLLFARQQRLEKIITDQFQEQDKNNELMISILSHIVEFRNGESGLHVLHVNTITKRLLEQLVRVTDEYSLSPVDISLISTASALHDIGKISISDSILNKPGRLTEEEFEEIKTHTVIGANMLSDLPIEQQEAPLVKVASEICRWHHERYDGKGYPDGLKGEEIPIAAQVVSLADVYDALISERCYKKAYSYKKALNMILEGQCGAFNPTLLLCLQEISENLEKELMVPDSKREKRNIPNLRDIKDYNNLLSYEKSTVQFHMQQHLRLLYIDSLTRVYNRRYYDEHFQDVNNIQAMVVIDVDNFKQINDNYGHDVGDIVLQNIAQTILSCVRKTDAVIRYGGDEFVIIFFSIPADIFKKKLERIRYSVSILIIDTHPELRISVSVGGVYGKDTTKRLFKVADNMMYQSKKDKNKVTLCFISERNRTQAMLKMEKLQ</sequence>
<dbReference type="InterPro" id="IPR001789">
    <property type="entry name" value="Sig_transdc_resp-reg_receiver"/>
</dbReference>
<name>A0A412FYZ6_9FIRM</name>
<dbReference type="InterPro" id="IPR037522">
    <property type="entry name" value="HD_GYP_dom"/>
</dbReference>
<dbReference type="Pfam" id="PF13487">
    <property type="entry name" value="HD_5"/>
    <property type="match status" value="1"/>
</dbReference>
<dbReference type="Gene3D" id="3.30.70.270">
    <property type="match status" value="1"/>
</dbReference>
<dbReference type="SMART" id="SM00448">
    <property type="entry name" value="REC"/>
    <property type="match status" value="1"/>
</dbReference>
<dbReference type="PANTHER" id="PTHR45228">
    <property type="entry name" value="CYCLIC DI-GMP PHOSPHODIESTERASE TM_0186-RELATED"/>
    <property type="match status" value="1"/>
</dbReference>
<gene>
    <name evidence="5" type="ORF">DWY25_10320</name>
</gene>
<dbReference type="SUPFAM" id="SSF55073">
    <property type="entry name" value="Nucleotide cyclase"/>
    <property type="match status" value="1"/>
</dbReference>
<dbReference type="CDD" id="cd01949">
    <property type="entry name" value="GGDEF"/>
    <property type="match status" value="1"/>
</dbReference>
<evidence type="ECO:0000313" key="5">
    <source>
        <dbReference type="EMBL" id="RGR73392.1"/>
    </source>
</evidence>
<dbReference type="PROSITE" id="PS50887">
    <property type="entry name" value="GGDEF"/>
    <property type="match status" value="1"/>
</dbReference>
<organism evidence="5 6">
    <name type="scientific">Holdemania filiformis</name>
    <dbReference type="NCBI Taxonomy" id="61171"/>
    <lineage>
        <taxon>Bacteria</taxon>
        <taxon>Bacillati</taxon>
        <taxon>Bacillota</taxon>
        <taxon>Erysipelotrichia</taxon>
        <taxon>Erysipelotrichales</taxon>
        <taxon>Erysipelotrichaceae</taxon>
        <taxon>Holdemania</taxon>
    </lineage>
</organism>
<dbReference type="PROSITE" id="PS51832">
    <property type="entry name" value="HD_GYP"/>
    <property type="match status" value="1"/>
</dbReference>
<dbReference type="InterPro" id="IPR011006">
    <property type="entry name" value="CheY-like_superfamily"/>
</dbReference>
<dbReference type="EMBL" id="QRUP01000012">
    <property type="protein sequence ID" value="RGR73392.1"/>
    <property type="molecule type" value="Genomic_DNA"/>
</dbReference>
<dbReference type="InterPro" id="IPR003607">
    <property type="entry name" value="HD/PDEase_dom"/>
</dbReference>
<dbReference type="Proteomes" id="UP000284178">
    <property type="component" value="Unassembled WGS sequence"/>
</dbReference>
<keyword evidence="6" id="KW-1185">Reference proteome</keyword>
<protein>
    <submittedName>
        <fullName evidence="5">Diguanylate cyclase</fullName>
    </submittedName>
</protein>
<dbReference type="InterPro" id="IPR052020">
    <property type="entry name" value="Cyclic_di-GMP/3'3'-cGAMP_PDE"/>
</dbReference>
<keyword evidence="1" id="KW-0597">Phosphoprotein</keyword>
<dbReference type="SMART" id="SM00267">
    <property type="entry name" value="GGDEF"/>
    <property type="match status" value="1"/>
</dbReference>
<feature type="modified residue" description="4-aspartylphosphate" evidence="1">
    <location>
        <position position="55"/>
    </location>
</feature>
<reference evidence="5 6" key="1">
    <citation type="submission" date="2018-08" db="EMBL/GenBank/DDBJ databases">
        <title>A genome reference for cultivated species of the human gut microbiota.</title>
        <authorList>
            <person name="Zou Y."/>
            <person name="Xue W."/>
            <person name="Luo G."/>
        </authorList>
    </citation>
    <scope>NUCLEOTIDE SEQUENCE [LARGE SCALE GENOMIC DNA]</scope>
    <source>
        <strain evidence="5 6">AF24-29</strain>
    </source>
</reference>
<dbReference type="Pfam" id="PF00072">
    <property type="entry name" value="Response_reg"/>
    <property type="match status" value="1"/>
</dbReference>
<evidence type="ECO:0000313" key="6">
    <source>
        <dbReference type="Proteomes" id="UP000284178"/>
    </source>
</evidence>
<dbReference type="PROSITE" id="PS50110">
    <property type="entry name" value="RESPONSE_REGULATORY"/>
    <property type="match status" value="1"/>
</dbReference>
<dbReference type="AlphaFoldDB" id="A0A412FYZ6"/>
<dbReference type="SUPFAM" id="SSF52172">
    <property type="entry name" value="CheY-like"/>
    <property type="match status" value="1"/>
</dbReference>
<dbReference type="SUPFAM" id="SSF109604">
    <property type="entry name" value="HD-domain/PDEase-like"/>
    <property type="match status" value="1"/>
</dbReference>
<dbReference type="InterPro" id="IPR000160">
    <property type="entry name" value="GGDEF_dom"/>
</dbReference>
<feature type="domain" description="Response regulatory" evidence="2">
    <location>
        <begin position="5"/>
        <end position="122"/>
    </location>
</feature>
<dbReference type="NCBIfam" id="TIGR00254">
    <property type="entry name" value="GGDEF"/>
    <property type="match status" value="1"/>
</dbReference>
<evidence type="ECO:0000259" key="3">
    <source>
        <dbReference type="PROSITE" id="PS50887"/>
    </source>
</evidence>
<dbReference type="RefSeq" id="WP_117895159.1">
    <property type="nucleotide sequence ID" value="NZ_CABJCV010000012.1"/>
</dbReference>
<accession>A0A412FYZ6</accession>
<proteinExistence type="predicted"/>
<feature type="domain" description="HD-GYP" evidence="4">
    <location>
        <begin position="142"/>
        <end position="351"/>
    </location>
</feature>
<dbReference type="Gene3D" id="3.40.50.2300">
    <property type="match status" value="1"/>
</dbReference>
<dbReference type="InterPro" id="IPR043128">
    <property type="entry name" value="Rev_trsase/Diguanyl_cyclase"/>
</dbReference>
<dbReference type="GeneID" id="83015791"/>
<dbReference type="GO" id="GO:0000160">
    <property type="term" value="P:phosphorelay signal transduction system"/>
    <property type="evidence" value="ECO:0007669"/>
    <property type="project" value="InterPro"/>
</dbReference>
<dbReference type="Pfam" id="PF00990">
    <property type="entry name" value="GGDEF"/>
    <property type="match status" value="1"/>
</dbReference>
<dbReference type="Gene3D" id="1.10.3210.10">
    <property type="entry name" value="Hypothetical protein af1432"/>
    <property type="match status" value="1"/>
</dbReference>
<evidence type="ECO:0000256" key="1">
    <source>
        <dbReference type="PROSITE-ProRule" id="PRU00169"/>
    </source>
</evidence>
<comment type="caution">
    <text evidence="5">The sequence shown here is derived from an EMBL/GenBank/DDBJ whole genome shotgun (WGS) entry which is preliminary data.</text>
</comment>
<feature type="domain" description="GGDEF" evidence="3">
    <location>
        <begin position="412"/>
        <end position="542"/>
    </location>
</feature>
<dbReference type="CDD" id="cd00077">
    <property type="entry name" value="HDc"/>
    <property type="match status" value="1"/>
</dbReference>
<evidence type="ECO:0000259" key="2">
    <source>
        <dbReference type="PROSITE" id="PS50110"/>
    </source>
</evidence>
<dbReference type="SMART" id="SM00471">
    <property type="entry name" value="HDc"/>
    <property type="match status" value="1"/>
</dbReference>
<dbReference type="InterPro" id="IPR029787">
    <property type="entry name" value="Nucleotide_cyclase"/>
</dbReference>